<reference evidence="2" key="1">
    <citation type="journal article" date="2023" name="Mol. Phylogenet. Evol.">
        <title>Genome-scale phylogeny and comparative genomics of the fungal order Sordariales.</title>
        <authorList>
            <person name="Hensen N."/>
            <person name="Bonometti L."/>
            <person name="Westerberg I."/>
            <person name="Brannstrom I.O."/>
            <person name="Guillou S."/>
            <person name="Cros-Aarteil S."/>
            <person name="Calhoun S."/>
            <person name="Haridas S."/>
            <person name="Kuo A."/>
            <person name="Mondo S."/>
            <person name="Pangilinan J."/>
            <person name="Riley R."/>
            <person name="LaButti K."/>
            <person name="Andreopoulos B."/>
            <person name="Lipzen A."/>
            <person name="Chen C."/>
            <person name="Yan M."/>
            <person name="Daum C."/>
            <person name="Ng V."/>
            <person name="Clum A."/>
            <person name="Steindorff A."/>
            <person name="Ohm R.A."/>
            <person name="Martin F."/>
            <person name="Silar P."/>
            <person name="Natvig D.O."/>
            <person name="Lalanne C."/>
            <person name="Gautier V."/>
            <person name="Ament-Velasquez S.L."/>
            <person name="Kruys A."/>
            <person name="Hutchinson M.I."/>
            <person name="Powell A.J."/>
            <person name="Barry K."/>
            <person name="Miller A.N."/>
            <person name="Grigoriev I.V."/>
            <person name="Debuchy R."/>
            <person name="Gladieux P."/>
            <person name="Hiltunen Thoren M."/>
            <person name="Johannesson H."/>
        </authorList>
    </citation>
    <scope>NUCLEOTIDE SEQUENCE</scope>
    <source>
        <strain evidence="2">PSN293</strain>
    </source>
</reference>
<evidence type="ECO:0000256" key="1">
    <source>
        <dbReference type="SAM" id="SignalP"/>
    </source>
</evidence>
<name>A0AAN6Y2A3_9PEZI</name>
<keyword evidence="1" id="KW-0732">Signal</keyword>
<protein>
    <submittedName>
        <fullName evidence="2">Uncharacterized protein</fullName>
    </submittedName>
</protein>
<feature type="signal peptide" evidence="1">
    <location>
        <begin position="1"/>
        <end position="19"/>
    </location>
</feature>
<proteinExistence type="predicted"/>
<comment type="caution">
    <text evidence="2">The sequence shown here is derived from an EMBL/GenBank/DDBJ whole genome shotgun (WGS) entry which is preliminary data.</text>
</comment>
<gene>
    <name evidence="2" type="ORF">QBC37DRAFT_487097</name>
</gene>
<reference evidence="2" key="2">
    <citation type="submission" date="2023-05" db="EMBL/GenBank/DDBJ databases">
        <authorList>
            <consortium name="Lawrence Berkeley National Laboratory"/>
            <person name="Steindorff A."/>
            <person name="Hensen N."/>
            <person name="Bonometti L."/>
            <person name="Westerberg I."/>
            <person name="Brannstrom I.O."/>
            <person name="Guillou S."/>
            <person name="Cros-Aarteil S."/>
            <person name="Calhoun S."/>
            <person name="Haridas S."/>
            <person name="Kuo A."/>
            <person name="Mondo S."/>
            <person name="Pangilinan J."/>
            <person name="Riley R."/>
            <person name="Labutti K."/>
            <person name="Andreopoulos B."/>
            <person name="Lipzen A."/>
            <person name="Chen C."/>
            <person name="Yanf M."/>
            <person name="Daum C."/>
            <person name="Ng V."/>
            <person name="Clum A."/>
            <person name="Ohm R."/>
            <person name="Martin F."/>
            <person name="Silar P."/>
            <person name="Natvig D."/>
            <person name="Lalanne C."/>
            <person name="Gautier V."/>
            <person name="Ament-Velasquez S.L."/>
            <person name="Kruys A."/>
            <person name="Hutchinson M.I."/>
            <person name="Powell A.J."/>
            <person name="Barry K."/>
            <person name="Miller A.N."/>
            <person name="Grigoriev I.V."/>
            <person name="Debuchy R."/>
            <person name="Gladieux P."/>
            <person name="Thoren M.H."/>
            <person name="Johannesson H."/>
        </authorList>
    </citation>
    <scope>NUCLEOTIDE SEQUENCE</scope>
    <source>
        <strain evidence="2">PSN293</strain>
    </source>
</reference>
<dbReference type="Proteomes" id="UP001301769">
    <property type="component" value="Unassembled WGS sequence"/>
</dbReference>
<evidence type="ECO:0000313" key="2">
    <source>
        <dbReference type="EMBL" id="KAK4208032.1"/>
    </source>
</evidence>
<evidence type="ECO:0000313" key="3">
    <source>
        <dbReference type="Proteomes" id="UP001301769"/>
    </source>
</evidence>
<organism evidence="2 3">
    <name type="scientific">Rhypophila decipiens</name>
    <dbReference type="NCBI Taxonomy" id="261697"/>
    <lineage>
        <taxon>Eukaryota</taxon>
        <taxon>Fungi</taxon>
        <taxon>Dikarya</taxon>
        <taxon>Ascomycota</taxon>
        <taxon>Pezizomycotina</taxon>
        <taxon>Sordariomycetes</taxon>
        <taxon>Sordariomycetidae</taxon>
        <taxon>Sordariales</taxon>
        <taxon>Naviculisporaceae</taxon>
        <taxon>Rhypophila</taxon>
    </lineage>
</organism>
<dbReference type="EMBL" id="MU858261">
    <property type="protein sequence ID" value="KAK4208032.1"/>
    <property type="molecule type" value="Genomic_DNA"/>
</dbReference>
<keyword evidence="3" id="KW-1185">Reference proteome</keyword>
<accession>A0AAN6Y2A3</accession>
<dbReference type="AlphaFoldDB" id="A0AAN6Y2A3"/>
<feature type="chain" id="PRO_5042871785" evidence="1">
    <location>
        <begin position="20"/>
        <end position="190"/>
    </location>
</feature>
<sequence>MFNIKSLIILGLSATLTTAGPIDKRDSAPITPTDPTVALAIDPAVAAAIWADVTIDSGLLLNNTSPDSDDAPGPALSKRADFCYDYWLNNDQVQQWGNAWQASSATTWIPSSQWRSWTWDSANLKLCAVNRYIAVWDGTDVSSWELGWAMKAIGWDCYESFHTKGGRITGHGSNGRGVHIYLTDKNAGCW</sequence>